<evidence type="ECO:0000313" key="1">
    <source>
        <dbReference type="EMBL" id="KAL2287255.1"/>
    </source>
</evidence>
<accession>A0ABR4EXS7</accession>
<reference evidence="1 2" key="1">
    <citation type="submission" date="2024-03" db="EMBL/GenBank/DDBJ databases">
        <title>A high-quality draft genome sequence of Diaporthe vaccinii, a causative agent of upright dieback and viscid rot disease in cranberry plants.</title>
        <authorList>
            <person name="Sarrasin M."/>
            <person name="Lang B.F."/>
            <person name="Burger G."/>
        </authorList>
    </citation>
    <scope>NUCLEOTIDE SEQUENCE [LARGE SCALE GENOMIC DNA]</scope>
    <source>
        <strain evidence="1 2">IS7</strain>
    </source>
</reference>
<evidence type="ECO:0000313" key="2">
    <source>
        <dbReference type="Proteomes" id="UP001600888"/>
    </source>
</evidence>
<sequence>MASDLSPWSLARVYKGQKKAHGMIQMFWLCSLFGRVFIDFNYTFAPRLKVGRLPTREEAARSPVYPDHLFVFFQTQFQMLQEVVPNNWIGIPGNTSDPDTSKAYSKKLLAPYDALVRLIIHRIKPKGTVRLSTSRLQPVPSPIRIFIQNNPKIKAQLSSPAAVVH</sequence>
<keyword evidence="2" id="KW-1185">Reference proteome</keyword>
<proteinExistence type="predicted"/>
<dbReference type="Proteomes" id="UP001600888">
    <property type="component" value="Unassembled WGS sequence"/>
</dbReference>
<name>A0ABR4EXS7_9PEZI</name>
<dbReference type="EMBL" id="JBAWTH010000020">
    <property type="protein sequence ID" value="KAL2287255.1"/>
    <property type="molecule type" value="Genomic_DNA"/>
</dbReference>
<comment type="caution">
    <text evidence="1">The sequence shown here is derived from an EMBL/GenBank/DDBJ whole genome shotgun (WGS) entry which is preliminary data.</text>
</comment>
<organism evidence="1 2">
    <name type="scientific">Diaporthe vaccinii</name>
    <dbReference type="NCBI Taxonomy" id="105482"/>
    <lineage>
        <taxon>Eukaryota</taxon>
        <taxon>Fungi</taxon>
        <taxon>Dikarya</taxon>
        <taxon>Ascomycota</taxon>
        <taxon>Pezizomycotina</taxon>
        <taxon>Sordariomycetes</taxon>
        <taxon>Sordariomycetidae</taxon>
        <taxon>Diaporthales</taxon>
        <taxon>Diaporthaceae</taxon>
        <taxon>Diaporthe</taxon>
        <taxon>Diaporthe eres species complex</taxon>
    </lineage>
</organism>
<protein>
    <submittedName>
        <fullName evidence="1">Uncharacterized protein</fullName>
    </submittedName>
</protein>
<gene>
    <name evidence="1" type="ORF">FJTKL_05760</name>
</gene>